<accession>A0A0A9HP92</accession>
<organism evidence="1">
    <name type="scientific">Arundo donax</name>
    <name type="common">Giant reed</name>
    <name type="synonym">Donax arundinaceus</name>
    <dbReference type="NCBI Taxonomy" id="35708"/>
    <lineage>
        <taxon>Eukaryota</taxon>
        <taxon>Viridiplantae</taxon>
        <taxon>Streptophyta</taxon>
        <taxon>Embryophyta</taxon>
        <taxon>Tracheophyta</taxon>
        <taxon>Spermatophyta</taxon>
        <taxon>Magnoliopsida</taxon>
        <taxon>Liliopsida</taxon>
        <taxon>Poales</taxon>
        <taxon>Poaceae</taxon>
        <taxon>PACMAD clade</taxon>
        <taxon>Arundinoideae</taxon>
        <taxon>Arundineae</taxon>
        <taxon>Arundo</taxon>
    </lineage>
</organism>
<dbReference type="AlphaFoldDB" id="A0A0A9HP92"/>
<evidence type="ECO:0000313" key="1">
    <source>
        <dbReference type="EMBL" id="JAE36696.1"/>
    </source>
</evidence>
<proteinExistence type="predicted"/>
<dbReference type="EMBL" id="GBRH01161200">
    <property type="protein sequence ID" value="JAE36696.1"/>
    <property type="molecule type" value="Transcribed_RNA"/>
</dbReference>
<reference evidence="1" key="2">
    <citation type="journal article" date="2015" name="Data Brief">
        <title>Shoot transcriptome of the giant reed, Arundo donax.</title>
        <authorList>
            <person name="Barrero R.A."/>
            <person name="Guerrero F.D."/>
            <person name="Moolhuijzen P."/>
            <person name="Goolsby J.A."/>
            <person name="Tidwell J."/>
            <person name="Bellgard S.E."/>
            <person name="Bellgard M.I."/>
        </authorList>
    </citation>
    <scope>NUCLEOTIDE SEQUENCE</scope>
    <source>
        <tissue evidence="1">Shoot tissue taken approximately 20 cm above the soil surface</tissue>
    </source>
</reference>
<name>A0A0A9HP92_ARUDO</name>
<reference evidence="1" key="1">
    <citation type="submission" date="2014-09" db="EMBL/GenBank/DDBJ databases">
        <authorList>
            <person name="Magalhaes I.L.F."/>
            <person name="Oliveira U."/>
            <person name="Santos F.R."/>
            <person name="Vidigal T.H.D.A."/>
            <person name="Brescovit A.D."/>
            <person name="Santos A.J."/>
        </authorList>
    </citation>
    <scope>NUCLEOTIDE SEQUENCE</scope>
    <source>
        <tissue evidence="1">Shoot tissue taken approximately 20 cm above the soil surface</tissue>
    </source>
</reference>
<protein>
    <submittedName>
        <fullName evidence="1">Uncharacterized protein</fullName>
    </submittedName>
</protein>
<sequence>MHGVLVPTERPSQFTTHVDAWVYLQSVKHMREEMVLAGSLLRGGHGEGDPLRRCLLPLLRDRLDLSEELHASLAIEIQISCE</sequence>